<evidence type="ECO:0000256" key="1">
    <source>
        <dbReference type="ARBA" id="ARBA00022618"/>
    </source>
</evidence>
<dbReference type="GO" id="GO:0051301">
    <property type="term" value="P:cell division"/>
    <property type="evidence" value="ECO:0007669"/>
    <property type="project" value="UniProtKB-KW"/>
</dbReference>
<keyword evidence="3" id="KW-0131">Cell cycle</keyword>
<accession>A0A8J5KM27</accession>
<gene>
    <name evidence="6" type="ORF">ZIOFF_058562</name>
</gene>
<reference evidence="6 7" key="1">
    <citation type="submission" date="2020-08" db="EMBL/GenBank/DDBJ databases">
        <title>Plant Genome Project.</title>
        <authorList>
            <person name="Zhang R.-G."/>
        </authorList>
    </citation>
    <scope>NUCLEOTIDE SEQUENCE [LARGE SCALE GENOMIC DNA]</scope>
    <source>
        <tissue evidence="6">Rhizome</tissue>
    </source>
</reference>
<dbReference type="InterPro" id="IPR048258">
    <property type="entry name" value="Cyclins_cyclin-box"/>
</dbReference>
<dbReference type="SMART" id="SM00385">
    <property type="entry name" value="CYCLIN"/>
    <property type="match status" value="1"/>
</dbReference>
<proteinExistence type="inferred from homology"/>
<dbReference type="AlphaFoldDB" id="A0A8J5KM27"/>
<organism evidence="6 7">
    <name type="scientific">Zingiber officinale</name>
    <name type="common">Ginger</name>
    <name type="synonym">Amomum zingiber</name>
    <dbReference type="NCBI Taxonomy" id="94328"/>
    <lineage>
        <taxon>Eukaryota</taxon>
        <taxon>Viridiplantae</taxon>
        <taxon>Streptophyta</taxon>
        <taxon>Embryophyta</taxon>
        <taxon>Tracheophyta</taxon>
        <taxon>Spermatophyta</taxon>
        <taxon>Magnoliopsida</taxon>
        <taxon>Liliopsida</taxon>
        <taxon>Zingiberales</taxon>
        <taxon>Zingiberaceae</taxon>
        <taxon>Zingiber</taxon>
    </lineage>
</organism>
<evidence type="ECO:0000313" key="6">
    <source>
        <dbReference type="EMBL" id="KAG6481938.1"/>
    </source>
</evidence>
<protein>
    <recommendedName>
        <fullName evidence="5">Cyclin-like domain-containing protein</fullName>
    </recommendedName>
</protein>
<dbReference type="OrthoDB" id="306099at2759"/>
<keyword evidence="7" id="KW-1185">Reference proteome</keyword>
<dbReference type="Proteomes" id="UP000734854">
    <property type="component" value="Unassembled WGS sequence"/>
</dbReference>
<dbReference type="EMBL" id="JACMSC010000016">
    <property type="protein sequence ID" value="KAG6481938.1"/>
    <property type="molecule type" value="Genomic_DNA"/>
</dbReference>
<dbReference type="InterPro" id="IPR006671">
    <property type="entry name" value="Cyclin_N"/>
</dbReference>
<dbReference type="PROSITE" id="PS00292">
    <property type="entry name" value="CYCLINS"/>
    <property type="match status" value="1"/>
</dbReference>
<comment type="caution">
    <text evidence="6">The sequence shown here is derived from an EMBL/GenBank/DDBJ whole genome shotgun (WGS) entry which is preliminary data.</text>
</comment>
<evidence type="ECO:0000313" key="7">
    <source>
        <dbReference type="Proteomes" id="UP000734854"/>
    </source>
</evidence>
<evidence type="ECO:0000256" key="2">
    <source>
        <dbReference type="ARBA" id="ARBA00023127"/>
    </source>
</evidence>
<dbReference type="Pfam" id="PF00134">
    <property type="entry name" value="Cyclin_N"/>
    <property type="match status" value="1"/>
</dbReference>
<dbReference type="InterPro" id="IPR039361">
    <property type="entry name" value="Cyclin"/>
</dbReference>
<name>A0A8J5KM27_ZINOF</name>
<dbReference type="InterPro" id="IPR013763">
    <property type="entry name" value="Cyclin-like_dom"/>
</dbReference>
<dbReference type="PANTHER" id="PTHR10177">
    <property type="entry name" value="CYCLINS"/>
    <property type="match status" value="1"/>
</dbReference>
<sequence>MADSSFMVSPFSVTLETDDEYIGSLLRRESCFLHPKLDSSSMESARPDVVRWIMKMKAFFGLCSRTAYVALSYFDHFTHRTIDLTKGKRWKIQLLSVACLSLAVKMEERQGLSLTEFQTENYWFDGKAVQRMELLVLSTLEWRMSRVTPFSYLNHCSSKAMEWKAIELIFENIEAMNLVAYRASSIAAASILAAQDNERLTQKSLKSKMSSVSWMRSLNSDEVFSCYIMMIQESQEKKLHA</sequence>
<keyword evidence="1" id="KW-0132">Cell division</keyword>
<evidence type="ECO:0000256" key="4">
    <source>
        <dbReference type="RuleBase" id="RU000383"/>
    </source>
</evidence>
<comment type="similarity">
    <text evidence="4">Belongs to the cyclin family.</text>
</comment>
<evidence type="ECO:0000256" key="3">
    <source>
        <dbReference type="ARBA" id="ARBA00023306"/>
    </source>
</evidence>
<feature type="domain" description="Cyclin-like" evidence="5">
    <location>
        <begin position="51"/>
        <end position="138"/>
    </location>
</feature>
<evidence type="ECO:0000259" key="5">
    <source>
        <dbReference type="SMART" id="SM00385"/>
    </source>
</evidence>
<keyword evidence="2 4" id="KW-0195">Cyclin</keyword>